<evidence type="ECO:0000313" key="8">
    <source>
        <dbReference type="Proteomes" id="UP000308054"/>
    </source>
</evidence>
<organism evidence="7 8">
    <name type="scientific">Marinicauda algicola</name>
    <dbReference type="NCBI Taxonomy" id="2029849"/>
    <lineage>
        <taxon>Bacteria</taxon>
        <taxon>Pseudomonadati</taxon>
        <taxon>Pseudomonadota</taxon>
        <taxon>Alphaproteobacteria</taxon>
        <taxon>Maricaulales</taxon>
        <taxon>Maricaulaceae</taxon>
        <taxon>Marinicauda</taxon>
    </lineage>
</organism>
<proteinExistence type="inferred from homology"/>
<dbReference type="RefSeq" id="WP_135994127.1">
    <property type="nucleotide sequence ID" value="NZ_CP071057.1"/>
</dbReference>
<evidence type="ECO:0000259" key="5">
    <source>
        <dbReference type="Pfam" id="PF25954"/>
    </source>
</evidence>
<dbReference type="InterPro" id="IPR058637">
    <property type="entry name" value="YknX-like_C"/>
</dbReference>
<sequence>MQRAAFLIAVLAVFAFMALAVGLRALFSGDEAEQGWGGRAVPVAVYAVETREFADVVEALGTAGANESVTVTAKVSDTIARINFDSGEAVEAGQILVELSAAEEAAGLSEARATLRETEREIARIRDLTERGVAPQSRLDEALAALERARARVEAIEARVADRIIRAPFAGTVGLREVSPGELVRPGDPIARLDDTRIIKLDFTVPERFLSVLEAGMQVEAATSAFPDAVFRGEITQIDSRVDPVTRAVTVRAEIDNRDGRLRPGQLMTVEVRRDVRESPAVPGSALLRYGDDVYVFVVREGERGSRAIQREVELGRQSGDLLEVRAGLAPGEPVVAEGIHRVRDGAPVMIAERLNASAAEGEGGGGERGAEVRARAGTQTAGGRE</sequence>
<accession>A0A4S2H2R3</accession>
<dbReference type="OrthoDB" id="9806939at2"/>
<dbReference type="Gene3D" id="2.40.50.100">
    <property type="match status" value="1"/>
</dbReference>
<feature type="region of interest" description="Disordered" evidence="3">
    <location>
        <begin position="359"/>
        <end position="386"/>
    </location>
</feature>
<dbReference type="Pfam" id="PF25954">
    <property type="entry name" value="Beta-barrel_RND_2"/>
    <property type="match status" value="1"/>
</dbReference>
<dbReference type="GO" id="GO:1990281">
    <property type="term" value="C:efflux pump complex"/>
    <property type="evidence" value="ECO:0007669"/>
    <property type="project" value="TreeGrafter"/>
</dbReference>
<dbReference type="InterPro" id="IPR058792">
    <property type="entry name" value="Beta-barrel_RND_2"/>
</dbReference>
<dbReference type="Gene3D" id="2.40.420.20">
    <property type="match status" value="1"/>
</dbReference>
<dbReference type="Pfam" id="PF25989">
    <property type="entry name" value="YknX_C"/>
    <property type="match status" value="1"/>
</dbReference>
<keyword evidence="8" id="KW-1185">Reference proteome</keyword>
<evidence type="ECO:0000313" key="7">
    <source>
        <dbReference type="EMBL" id="TGY89628.1"/>
    </source>
</evidence>
<dbReference type="GO" id="GO:0015562">
    <property type="term" value="F:efflux transmembrane transporter activity"/>
    <property type="evidence" value="ECO:0007669"/>
    <property type="project" value="TreeGrafter"/>
</dbReference>
<evidence type="ECO:0000256" key="1">
    <source>
        <dbReference type="ARBA" id="ARBA00009477"/>
    </source>
</evidence>
<evidence type="ECO:0000259" key="6">
    <source>
        <dbReference type="Pfam" id="PF25989"/>
    </source>
</evidence>
<dbReference type="Pfam" id="PF25917">
    <property type="entry name" value="BSH_RND"/>
    <property type="match status" value="1"/>
</dbReference>
<comment type="similarity">
    <text evidence="1">Belongs to the membrane fusion protein (MFP) (TC 8.A.1) family.</text>
</comment>
<dbReference type="AlphaFoldDB" id="A0A4S2H2R3"/>
<feature type="coiled-coil region" evidence="2">
    <location>
        <begin position="108"/>
        <end position="159"/>
    </location>
</feature>
<feature type="domain" description="Multidrug resistance protein MdtA-like barrel-sandwich hybrid" evidence="4">
    <location>
        <begin position="68"/>
        <end position="189"/>
    </location>
</feature>
<protein>
    <submittedName>
        <fullName evidence="7">Efflux RND transporter periplasmic adaptor subunit</fullName>
    </submittedName>
</protein>
<gene>
    <name evidence="7" type="ORF">E5163_00325</name>
</gene>
<comment type="caution">
    <text evidence="7">The sequence shown here is derived from an EMBL/GenBank/DDBJ whole genome shotgun (WGS) entry which is preliminary data.</text>
</comment>
<keyword evidence="2" id="KW-0175">Coiled coil</keyword>
<evidence type="ECO:0000259" key="4">
    <source>
        <dbReference type="Pfam" id="PF25917"/>
    </source>
</evidence>
<dbReference type="InterPro" id="IPR010916">
    <property type="entry name" value="TonB_box_CS"/>
</dbReference>
<dbReference type="SUPFAM" id="SSF111369">
    <property type="entry name" value="HlyD-like secretion proteins"/>
    <property type="match status" value="1"/>
</dbReference>
<evidence type="ECO:0000256" key="2">
    <source>
        <dbReference type="SAM" id="Coils"/>
    </source>
</evidence>
<dbReference type="NCBIfam" id="TIGR01730">
    <property type="entry name" value="RND_mfp"/>
    <property type="match status" value="1"/>
</dbReference>
<dbReference type="PANTHER" id="PTHR30469:SF16">
    <property type="entry name" value="HAE1 FAMILY EFFLUX PUMP MFP COMPONENT"/>
    <property type="match status" value="1"/>
</dbReference>
<dbReference type="InterPro" id="IPR058625">
    <property type="entry name" value="MdtA-like_BSH"/>
</dbReference>
<dbReference type="InterPro" id="IPR006143">
    <property type="entry name" value="RND_pump_MFP"/>
</dbReference>
<evidence type="ECO:0000256" key="3">
    <source>
        <dbReference type="SAM" id="MobiDB-lite"/>
    </source>
</evidence>
<dbReference type="Gene3D" id="2.40.30.170">
    <property type="match status" value="1"/>
</dbReference>
<dbReference type="PANTHER" id="PTHR30469">
    <property type="entry name" value="MULTIDRUG RESISTANCE PROTEIN MDTA"/>
    <property type="match status" value="1"/>
</dbReference>
<dbReference type="EMBL" id="SRXW01000001">
    <property type="protein sequence ID" value="TGY89628.1"/>
    <property type="molecule type" value="Genomic_DNA"/>
</dbReference>
<feature type="domain" description="YknX-like C-terminal permuted SH3-like" evidence="6">
    <location>
        <begin position="281"/>
        <end position="350"/>
    </location>
</feature>
<reference evidence="7 8" key="1">
    <citation type="journal article" date="2017" name="Int. J. Syst. Evol. Microbiol.">
        <title>Marinicauda algicola sp. nov., isolated from a marine red alga Rhodosorus marinus.</title>
        <authorList>
            <person name="Jeong S.E."/>
            <person name="Jeon S.H."/>
            <person name="Chun B.H."/>
            <person name="Kim D.W."/>
            <person name="Jeon C.O."/>
        </authorList>
    </citation>
    <scope>NUCLEOTIDE SEQUENCE [LARGE SCALE GENOMIC DNA]</scope>
    <source>
        <strain evidence="7 8">JCM 31718</strain>
    </source>
</reference>
<dbReference type="Proteomes" id="UP000308054">
    <property type="component" value="Unassembled WGS sequence"/>
</dbReference>
<dbReference type="PROSITE" id="PS00430">
    <property type="entry name" value="TONB_DEPENDENT_REC_1"/>
    <property type="match status" value="1"/>
</dbReference>
<feature type="domain" description="CusB-like beta-barrel" evidence="5">
    <location>
        <begin position="202"/>
        <end position="273"/>
    </location>
</feature>
<dbReference type="Gene3D" id="1.10.287.470">
    <property type="entry name" value="Helix hairpin bin"/>
    <property type="match status" value="1"/>
</dbReference>
<name>A0A4S2H2R3_9PROT</name>
<dbReference type="FunFam" id="2.40.30.170:FF:000010">
    <property type="entry name" value="Efflux RND transporter periplasmic adaptor subunit"/>
    <property type="match status" value="1"/>
</dbReference>